<gene>
    <name evidence="3" type="ORF">QWF21_01185</name>
</gene>
<feature type="domain" description="Beta-lactamase-related" evidence="2">
    <location>
        <begin position="43"/>
        <end position="370"/>
    </location>
</feature>
<protein>
    <submittedName>
        <fullName evidence="3">Serine hydrolase domain-containing protein</fullName>
        <ecNumber evidence="3">3.1.1.103</ecNumber>
    </submittedName>
</protein>
<reference evidence="3 4" key="1">
    <citation type="submission" date="2023-06" db="EMBL/GenBank/DDBJ databases">
        <title>Alkalimonas sp., MEB004 an alkaliphilic bacterium isolated from Lonar Lake, India.</title>
        <authorList>
            <person name="Joshi A."/>
            <person name="Thite S."/>
        </authorList>
    </citation>
    <scope>NUCLEOTIDE SEQUENCE [LARGE SCALE GENOMIC DNA]</scope>
    <source>
        <strain evidence="3 4">MEB004</strain>
    </source>
</reference>
<keyword evidence="1" id="KW-0732">Signal</keyword>
<comment type="caution">
    <text evidence="3">The sequence shown here is derived from an EMBL/GenBank/DDBJ whole genome shotgun (WGS) entry which is preliminary data.</text>
</comment>
<dbReference type="EC" id="3.1.1.103" evidence="3"/>
<evidence type="ECO:0000313" key="4">
    <source>
        <dbReference type="Proteomes" id="UP001339167"/>
    </source>
</evidence>
<dbReference type="GO" id="GO:0016787">
    <property type="term" value="F:hydrolase activity"/>
    <property type="evidence" value="ECO:0007669"/>
    <property type="project" value="UniProtKB-KW"/>
</dbReference>
<dbReference type="InterPro" id="IPR050491">
    <property type="entry name" value="AmpC-like"/>
</dbReference>
<dbReference type="Gene3D" id="3.40.710.10">
    <property type="entry name" value="DD-peptidase/beta-lactamase superfamily"/>
    <property type="match status" value="1"/>
</dbReference>
<dbReference type="InterPro" id="IPR012338">
    <property type="entry name" value="Beta-lactam/transpept-like"/>
</dbReference>
<evidence type="ECO:0000256" key="1">
    <source>
        <dbReference type="SAM" id="SignalP"/>
    </source>
</evidence>
<feature type="chain" id="PRO_5046984767" evidence="1">
    <location>
        <begin position="35"/>
        <end position="403"/>
    </location>
</feature>
<dbReference type="Pfam" id="PF00144">
    <property type="entry name" value="Beta-lactamase"/>
    <property type="match status" value="1"/>
</dbReference>
<dbReference type="EMBL" id="JAUGZK010000001">
    <property type="protein sequence ID" value="MEE2022843.1"/>
    <property type="molecule type" value="Genomic_DNA"/>
</dbReference>
<evidence type="ECO:0000313" key="3">
    <source>
        <dbReference type="EMBL" id="MEE2022843.1"/>
    </source>
</evidence>
<feature type="signal peptide" evidence="1">
    <location>
        <begin position="1"/>
        <end position="34"/>
    </location>
</feature>
<evidence type="ECO:0000259" key="2">
    <source>
        <dbReference type="Pfam" id="PF00144"/>
    </source>
</evidence>
<dbReference type="PANTHER" id="PTHR46825:SF15">
    <property type="entry name" value="BETA-LACTAMASE-RELATED DOMAIN-CONTAINING PROTEIN"/>
    <property type="match status" value="1"/>
</dbReference>
<name>A0ABU7JAW3_9GAMM</name>
<organism evidence="3 4">
    <name type="scientific">Alkalimonas mucilaginosa</name>
    <dbReference type="NCBI Taxonomy" id="3057676"/>
    <lineage>
        <taxon>Bacteria</taxon>
        <taxon>Pseudomonadati</taxon>
        <taxon>Pseudomonadota</taxon>
        <taxon>Gammaproteobacteria</taxon>
        <taxon>Alkalimonas</taxon>
    </lineage>
</organism>
<keyword evidence="3" id="KW-0378">Hydrolase</keyword>
<proteinExistence type="predicted"/>
<dbReference type="Proteomes" id="UP001339167">
    <property type="component" value="Unassembled WGS sequence"/>
</dbReference>
<accession>A0ABU7JAW3</accession>
<sequence>MNPLTAKRIAATGSAALKLLMPGLCFVVSSLAAAPVSEVAEQFDRHFEQQLVEHHIPGGVYAVIEGNQIVRVRGVGVRARGGDEPVDPYTVFRIASVSKTFAAGLAAVLAEQGYFSWNDPVVNYVPDFSFRSARYNKALQVEHLLAQTTGVIPNAYDNMIEANVLPDRILPHFRQLDPMCTPGECYGYQNVLFSLIEPIVQQTTQKDYATLMQELIFDPLQMATASVGMEPFMNSANKAMPHVRARGGWYQSTVVPSYYRFAPAAGVNASAMDLSHWVMAQLGHYPEVMPEHLLATITDKRVRTVRDLRRGHWRQFIRDAHYALGWRVYQFGDEELVYHGGWVRGFRADVAYSRDRQVGLVILLNAESNIVSELSTYFWSKVFDAIHIAEAEQFSELHSTEDD</sequence>
<dbReference type="RefSeq" id="WP_330086203.1">
    <property type="nucleotide sequence ID" value="NZ_JAUGZK010000001.1"/>
</dbReference>
<dbReference type="SUPFAM" id="SSF56601">
    <property type="entry name" value="beta-lactamase/transpeptidase-like"/>
    <property type="match status" value="1"/>
</dbReference>
<dbReference type="InterPro" id="IPR001466">
    <property type="entry name" value="Beta-lactam-related"/>
</dbReference>
<dbReference type="PANTHER" id="PTHR46825">
    <property type="entry name" value="D-ALANYL-D-ALANINE-CARBOXYPEPTIDASE/ENDOPEPTIDASE AMPH"/>
    <property type="match status" value="1"/>
</dbReference>
<keyword evidence="4" id="KW-1185">Reference proteome</keyword>